<accession>A0A371BCA8</accession>
<proteinExistence type="predicted"/>
<dbReference type="Pfam" id="PF02129">
    <property type="entry name" value="Peptidase_S15"/>
    <property type="match status" value="1"/>
</dbReference>
<dbReference type="InterPro" id="IPR000383">
    <property type="entry name" value="Xaa-Pro-like_dom"/>
</dbReference>
<comment type="caution">
    <text evidence="4">The sequence shown here is derived from an EMBL/GenBank/DDBJ whole genome shotgun (WGS) entry which is preliminary data.</text>
</comment>
<dbReference type="OrthoDB" id="7839439at2"/>
<dbReference type="AlphaFoldDB" id="A0A371BCA8"/>
<feature type="chain" id="PRO_5016869530" evidence="2">
    <location>
        <begin position="21"/>
        <end position="363"/>
    </location>
</feature>
<evidence type="ECO:0000313" key="5">
    <source>
        <dbReference type="Proteomes" id="UP000263993"/>
    </source>
</evidence>
<gene>
    <name evidence="4" type="ORF">DXH78_11630</name>
</gene>
<evidence type="ECO:0000256" key="1">
    <source>
        <dbReference type="ARBA" id="ARBA00022801"/>
    </source>
</evidence>
<feature type="domain" description="Xaa-Pro dipeptidyl-peptidase-like" evidence="3">
    <location>
        <begin position="40"/>
        <end position="195"/>
    </location>
</feature>
<dbReference type="SUPFAM" id="SSF53474">
    <property type="entry name" value="alpha/beta-Hydrolases"/>
    <property type="match status" value="1"/>
</dbReference>
<feature type="signal peptide" evidence="2">
    <location>
        <begin position="1"/>
        <end position="20"/>
    </location>
</feature>
<evidence type="ECO:0000313" key="4">
    <source>
        <dbReference type="EMBL" id="RDV05157.1"/>
    </source>
</evidence>
<dbReference type="RefSeq" id="WP_115517184.1">
    <property type="nucleotide sequence ID" value="NZ_QRGO01000001.1"/>
</dbReference>
<keyword evidence="2" id="KW-0732">Signal</keyword>
<keyword evidence="1 4" id="KW-0378">Hydrolase</keyword>
<dbReference type="InterPro" id="IPR029058">
    <property type="entry name" value="AB_hydrolase_fold"/>
</dbReference>
<dbReference type="EMBL" id="QRGO01000001">
    <property type="protein sequence ID" value="RDV05157.1"/>
    <property type="molecule type" value="Genomic_DNA"/>
</dbReference>
<name>A0A371BCA8_9BRAD</name>
<keyword evidence="5" id="KW-1185">Reference proteome</keyword>
<organism evidence="4 5">
    <name type="scientific">Undibacter mobilis</name>
    <dbReference type="NCBI Taxonomy" id="2292256"/>
    <lineage>
        <taxon>Bacteria</taxon>
        <taxon>Pseudomonadati</taxon>
        <taxon>Pseudomonadota</taxon>
        <taxon>Alphaproteobacteria</taxon>
        <taxon>Hyphomicrobiales</taxon>
        <taxon>Nitrobacteraceae</taxon>
        <taxon>Undibacter</taxon>
    </lineage>
</organism>
<dbReference type="Proteomes" id="UP000263993">
    <property type="component" value="Unassembled WGS sequence"/>
</dbReference>
<dbReference type="PANTHER" id="PTHR22946">
    <property type="entry name" value="DIENELACTONE HYDROLASE DOMAIN-CONTAINING PROTEIN-RELATED"/>
    <property type="match status" value="1"/>
</dbReference>
<evidence type="ECO:0000259" key="3">
    <source>
        <dbReference type="Pfam" id="PF02129"/>
    </source>
</evidence>
<dbReference type="PANTHER" id="PTHR22946:SF9">
    <property type="entry name" value="POLYKETIDE TRANSFERASE AF380"/>
    <property type="match status" value="1"/>
</dbReference>
<dbReference type="InterPro" id="IPR050261">
    <property type="entry name" value="FrsA_esterase"/>
</dbReference>
<protein>
    <submittedName>
        <fullName evidence="4">Dienelactone hydrolase</fullName>
    </submittedName>
</protein>
<reference evidence="5" key="1">
    <citation type="submission" date="2018-08" db="EMBL/GenBank/DDBJ databases">
        <authorList>
            <person name="Kim S.-J."/>
            <person name="Jung G.-Y."/>
        </authorList>
    </citation>
    <scope>NUCLEOTIDE SEQUENCE [LARGE SCALE GENOMIC DNA]</scope>
    <source>
        <strain evidence="5">GY_H</strain>
    </source>
</reference>
<dbReference type="GO" id="GO:0052689">
    <property type="term" value="F:carboxylic ester hydrolase activity"/>
    <property type="evidence" value="ECO:0007669"/>
    <property type="project" value="UniProtKB-ARBA"/>
</dbReference>
<dbReference type="Gene3D" id="3.40.50.1820">
    <property type="entry name" value="alpha/beta hydrolase"/>
    <property type="match status" value="1"/>
</dbReference>
<evidence type="ECO:0000256" key="2">
    <source>
        <dbReference type="SAM" id="SignalP"/>
    </source>
</evidence>
<sequence>MRALALVSVWLALLAAPAAAQDYIREDLRLPMAEAGPKGLETLFVRPAEPGRYPLVIISHGAPRKAEDRPNMTPGSVYLLALEFTRRGFAVAVVMRRGYGASGGSLAEGSGPCDNPDYVRSGRTAAQDIKAAIVALGKRSDVDAARVIAVGQSAGGLGTVALAADPPPGLIAAINFAGGRGSRADFDVCTENRLVDAFGVFGKTSRLPMLWVYTANDHFFEPKLAEKFHDAFKADGGRVQFIRAPAFGKDGHSLFSISGIPRWTAYVDNFLADNNLTQRAAPAPLPPLPALAPPSQLNARGRESFDRYRLALGSKAFAVSSDGYFGWQSGRRSMDDARRGALKLCEDEKRKCDIVFVDNAPAP</sequence>